<dbReference type="Proteomes" id="UP001050975">
    <property type="component" value="Unassembled WGS sequence"/>
</dbReference>
<comment type="caution">
    <text evidence="3">The sequence shown here is derived from an EMBL/GenBank/DDBJ whole genome shotgun (WGS) entry which is preliminary data.</text>
</comment>
<keyword evidence="1" id="KW-0812">Transmembrane</keyword>
<keyword evidence="1" id="KW-0472">Membrane</keyword>
<organism evidence="3 4">
    <name type="scientific">Microseira wollei NIES-4236</name>
    <dbReference type="NCBI Taxonomy" id="2530354"/>
    <lineage>
        <taxon>Bacteria</taxon>
        <taxon>Bacillati</taxon>
        <taxon>Cyanobacteriota</taxon>
        <taxon>Cyanophyceae</taxon>
        <taxon>Oscillatoriophycideae</taxon>
        <taxon>Aerosakkonematales</taxon>
        <taxon>Aerosakkonemataceae</taxon>
        <taxon>Microseira</taxon>
    </lineage>
</organism>
<dbReference type="AlphaFoldDB" id="A0AAV3X2W4"/>
<feature type="signal peptide" evidence="2">
    <location>
        <begin position="1"/>
        <end position="25"/>
    </location>
</feature>
<sequence>MKRCWLPLLLALSILAVLVPSSLNAEGSSSSSEKQKPETSKNFPELLVSNLPGILTGIAGIITAIYTDRKSSNKQQELQRSLDTKLARGNLDQEITTALKSDEFRQKLLDILIRDQLFIGFIKNLGQFTTVCDVTGQIKDCQSHFDERLKKSLIEPTTKSFIQSQGFVTGEQINRDLEKIDVSTENGRKMLRESFWYLVSFDPDFQEKLRVVILETAKPKEVLELLQKQILKP</sequence>
<keyword evidence="1" id="KW-1133">Transmembrane helix</keyword>
<evidence type="ECO:0000313" key="3">
    <source>
        <dbReference type="EMBL" id="GET36548.1"/>
    </source>
</evidence>
<evidence type="ECO:0000313" key="4">
    <source>
        <dbReference type="Proteomes" id="UP001050975"/>
    </source>
</evidence>
<evidence type="ECO:0000256" key="2">
    <source>
        <dbReference type="SAM" id="SignalP"/>
    </source>
</evidence>
<name>A0AAV3X2W4_9CYAN</name>
<reference evidence="3" key="1">
    <citation type="submission" date="2019-10" db="EMBL/GenBank/DDBJ databases">
        <title>Draft genome sequece of Microseira wollei NIES-4236.</title>
        <authorList>
            <person name="Yamaguchi H."/>
            <person name="Suzuki S."/>
            <person name="Kawachi M."/>
        </authorList>
    </citation>
    <scope>NUCLEOTIDE SEQUENCE</scope>
    <source>
        <strain evidence="3">NIES-4236</strain>
    </source>
</reference>
<gene>
    <name evidence="3" type="ORF">MiSe_12990</name>
</gene>
<feature type="transmembrane region" description="Helical" evidence="1">
    <location>
        <begin position="49"/>
        <end position="67"/>
    </location>
</feature>
<dbReference type="EMBL" id="BLAY01000014">
    <property type="protein sequence ID" value="GET36548.1"/>
    <property type="molecule type" value="Genomic_DNA"/>
</dbReference>
<accession>A0AAV3X2W4</accession>
<evidence type="ECO:0000256" key="1">
    <source>
        <dbReference type="SAM" id="Phobius"/>
    </source>
</evidence>
<keyword evidence="4" id="KW-1185">Reference proteome</keyword>
<feature type="chain" id="PRO_5043774890" evidence="2">
    <location>
        <begin position="26"/>
        <end position="233"/>
    </location>
</feature>
<protein>
    <submittedName>
        <fullName evidence="3">Uncharacterized protein</fullName>
    </submittedName>
</protein>
<proteinExistence type="predicted"/>
<keyword evidence="2" id="KW-0732">Signal</keyword>